<sequence>MQPGQHRLAGSPTRPEVTRRRLLLSADLDVTRRLLSPDCDVLSAHKSLQADRYLGSFFHDGTSWTVNIKNFKIVNGDETISKTQVKFWYDRFKDGRQSIEDDSRSGCPSTWTTKRNIQQVSDLIYAERKITIQTIT</sequence>
<gene>
    <name evidence="2" type="ORF">LAZ67_22000853</name>
</gene>
<evidence type="ECO:0000313" key="3">
    <source>
        <dbReference type="Proteomes" id="UP001235939"/>
    </source>
</evidence>
<name>A0ABY6LNN1_9ARAC</name>
<dbReference type="InterPro" id="IPR052709">
    <property type="entry name" value="Transposase-MT_Hybrid"/>
</dbReference>
<proteinExistence type="predicted"/>
<dbReference type="Pfam" id="PF17906">
    <property type="entry name" value="HTH_48"/>
    <property type="match status" value="1"/>
</dbReference>
<dbReference type="Proteomes" id="UP001235939">
    <property type="component" value="Chromosome 22"/>
</dbReference>
<organism evidence="2 3">
    <name type="scientific">Cordylochernes scorpioides</name>
    <dbReference type="NCBI Taxonomy" id="51811"/>
    <lineage>
        <taxon>Eukaryota</taxon>
        <taxon>Metazoa</taxon>
        <taxon>Ecdysozoa</taxon>
        <taxon>Arthropoda</taxon>
        <taxon>Chelicerata</taxon>
        <taxon>Arachnida</taxon>
        <taxon>Pseudoscorpiones</taxon>
        <taxon>Cheliferoidea</taxon>
        <taxon>Chernetidae</taxon>
        <taxon>Cordylochernes</taxon>
    </lineage>
</organism>
<keyword evidence="3" id="KW-1185">Reference proteome</keyword>
<evidence type="ECO:0000259" key="1">
    <source>
        <dbReference type="Pfam" id="PF17906"/>
    </source>
</evidence>
<protein>
    <submittedName>
        <fullName evidence="2">GVQW3</fullName>
    </submittedName>
</protein>
<accession>A0ABY6LNN1</accession>
<reference evidence="2 3" key="1">
    <citation type="submission" date="2022-03" db="EMBL/GenBank/DDBJ databases">
        <title>A chromosomal length assembly of Cordylochernes scorpioides.</title>
        <authorList>
            <person name="Zeh D."/>
            <person name="Zeh J."/>
        </authorList>
    </citation>
    <scope>NUCLEOTIDE SEQUENCE [LARGE SCALE GENOMIC DNA]</scope>
    <source>
        <strain evidence="2">IN4F17</strain>
        <tissue evidence="2">Whole Body</tissue>
    </source>
</reference>
<dbReference type="EMBL" id="CP092884">
    <property type="protein sequence ID" value="UYV82788.1"/>
    <property type="molecule type" value="Genomic_DNA"/>
</dbReference>
<feature type="domain" description="Mos1 transposase HTH" evidence="1">
    <location>
        <begin position="58"/>
        <end position="95"/>
    </location>
</feature>
<dbReference type="InterPro" id="IPR041426">
    <property type="entry name" value="Mos1_HTH"/>
</dbReference>
<dbReference type="PANTHER" id="PTHR46060:SF1">
    <property type="entry name" value="MARINER MOS1 TRANSPOSASE-LIKE PROTEIN"/>
    <property type="match status" value="1"/>
</dbReference>
<dbReference type="PANTHER" id="PTHR46060">
    <property type="entry name" value="MARINER MOS1 TRANSPOSASE-LIKE PROTEIN"/>
    <property type="match status" value="1"/>
</dbReference>
<evidence type="ECO:0000313" key="2">
    <source>
        <dbReference type="EMBL" id="UYV82788.1"/>
    </source>
</evidence>